<name>K1V9Q3_9ZZZZ</name>
<organism evidence="2">
    <name type="scientific">human gut metagenome</name>
    <dbReference type="NCBI Taxonomy" id="408170"/>
    <lineage>
        <taxon>unclassified sequences</taxon>
        <taxon>metagenomes</taxon>
        <taxon>organismal metagenomes</taxon>
    </lineage>
</organism>
<dbReference type="AlphaFoldDB" id="K1V9Q3"/>
<sequence>MGAFKEQGLDSTKIDESTGTVQMDN</sequence>
<reference evidence="2" key="1">
    <citation type="journal article" date="2013" name="Environ. Microbiol.">
        <title>Microbiota from the distal guts of lean and obese adolescents exhibit partial functional redundancy besides clear differences in community structure.</title>
        <authorList>
            <person name="Ferrer M."/>
            <person name="Ruiz A."/>
            <person name="Lanza F."/>
            <person name="Haange S.B."/>
            <person name="Oberbach A."/>
            <person name="Till H."/>
            <person name="Bargiela R."/>
            <person name="Campoy C."/>
            <person name="Segura M.T."/>
            <person name="Richter M."/>
            <person name="von Bergen M."/>
            <person name="Seifert J."/>
            <person name="Suarez A."/>
        </authorList>
    </citation>
    <scope>NUCLEOTIDE SEQUENCE</scope>
</reference>
<dbReference type="EMBL" id="AJWY01000797">
    <property type="protein sequence ID" value="EKC80671.1"/>
    <property type="molecule type" value="Genomic_DNA"/>
</dbReference>
<accession>K1V9Q3</accession>
<proteinExistence type="predicted"/>
<gene>
    <name evidence="2" type="ORF">LEA_01138</name>
</gene>
<evidence type="ECO:0000313" key="2">
    <source>
        <dbReference type="EMBL" id="EKC80671.1"/>
    </source>
</evidence>
<feature type="non-terminal residue" evidence="2">
    <location>
        <position position="25"/>
    </location>
</feature>
<evidence type="ECO:0000256" key="1">
    <source>
        <dbReference type="SAM" id="MobiDB-lite"/>
    </source>
</evidence>
<feature type="region of interest" description="Disordered" evidence="1">
    <location>
        <begin position="1"/>
        <end position="25"/>
    </location>
</feature>
<protein>
    <submittedName>
        <fullName evidence="2">Uncharacterized protein</fullName>
    </submittedName>
</protein>
<comment type="caution">
    <text evidence="2">The sequence shown here is derived from an EMBL/GenBank/DDBJ whole genome shotgun (WGS) entry which is preliminary data.</text>
</comment>